<dbReference type="GO" id="GO:0008760">
    <property type="term" value="F:UDP-N-acetylglucosamine 1-carboxyvinyltransferase activity"/>
    <property type="evidence" value="ECO:0007669"/>
    <property type="project" value="UniProtKB-UniRule"/>
</dbReference>
<sequence length="421" mass="45930">MAHFRINGQQPLDGEISVNGAKNAALKFIAASLMFDGPVTLTNVPNIEDVRRMLSIIAELGATVAYEPEKNYVRIDPCTVTNFEITEEMAKKIRTSIMLVGPLLWRFGKACIGYPGGCVIGRRPIDLYLKGYQRFGAELRVDGDTFEFVAPELHGMTFIFPVISVVATETFMLMASRVSGTTVLKNAAQEPEVVALAEFLNSCGANIRGAGTPTITIDGVSALQTGSVAMIPDRIEAGTFVILGALTRSRIRVTNCIPEHIENILLHLERIGAPVEVGDTWIETKPYEHTLHASNITTHEYPGFVTDLQAPFSVLLTQASGSSLVHETIFEGRLFYTDLLNRMGAEIILCDPHRALIEGPRELVGRKLESPDIRAGIAMVLAGLVARGVTIINNIGQIDRGYENIDARLRSLGADITRVND</sequence>
<keyword evidence="12" id="KW-0670">Pyruvate</keyword>
<comment type="function">
    <text evidence="12">Cell wall formation. Adds enolpyruvyl to UDP-N-acetylglucosamine.</text>
</comment>
<dbReference type="PANTHER" id="PTHR43783:SF1">
    <property type="entry name" value="UDP-N-ACETYLGLUCOSAMINE 1-CARBOXYVINYLTRANSFERASE"/>
    <property type="match status" value="1"/>
</dbReference>
<feature type="binding site" evidence="12">
    <location>
        <begin position="123"/>
        <end position="127"/>
    </location>
    <ligand>
        <name>UDP-N-acetyl-alpha-D-glucosamine</name>
        <dbReference type="ChEBI" id="CHEBI:57705"/>
    </ligand>
</feature>
<keyword evidence="4 12" id="KW-0132">Cell division</keyword>
<evidence type="ECO:0000256" key="1">
    <source>
        <dbReference type="ARBA" id="ARBA00004496"/>
    </source>
</evidence>
<gene>
    <name evidence="12" type="primary">murA</name>
    <name evidence="14" type="ORF">A2848_03140</name>
</gene>
<dbReference type="GO" id="GO:0005737">
    <property type="term" value="C:cytoplasm"/>
    <property type="evidence" value="ECO:0007669"/>
    <property type="project" value="UniProtKB-SubCell"/>
</dbReference>
<evidence type="ECO:0000256" key="11">
    <source>
        <dbReference type="ARBA" id="ARBA00047527"/>
    </source>
</evidence>
<evidence type="ECO:0000256" key="2">
    <source>
        <dbReference type="ARBA" id="ARBA00004752"/>
    </source>
</evidence>
<dbReference type="UniPathway" id="UPA00219"/>
<keyword evidence="3 12" id="KW-0963">Cytoplasm</keyword>
<dbReference type="GO" id="GO:0051301">
    <property type="term" value="P:cell division"/>
    <property type="evidence" value="ECO:0007669"/>
    <property type="project" value="UniProtKB-KW"/>
</dbReference>
<comment type="subcellular location">
    <subcellularLocation>
        <location evidence="1 12">Cytoplasm</location>
    </subcellularLocation>
</comment>
<dbReference type="InterPro" id="IPR001986">
    <property type="entry name" value="Enolpyruvate_Tfrase_dom"/>
</dbReference>
<dbReference type="InterPro" id="IPR013792">
    <property type="entry name" value="RNA3'P_cycl/enolpyr_Trfase_a/b"/>
</dbReference>
<feature type="active site" description="Proton donor" evidence="12">
    <location>
        <position position="118"/>
    </location>
</feature>
<dbReference type="HAMAP" id="MF_00111">
    <property type="entry name" value="MurA"/>
    <property type="match status" value="1"/>
</dbReference>
<evidence type="ECO:0000256" key="3">
    <source>
        <dbReference type="ARBA" id="ARBA00022490"/>
    </source>
</evidence>
<dbReference type="EC" id="2.5.1.7" evidence="12"/>
<evidence type="ECO:0000313" key="15">
    <source>
        <dbReference type="Proteomes" id="UP000176329"/>
    </source>
</evidence>
<keyword evidence="9 12" id="KW-0961">Cell wall biogenesis/degradation</keyword>
<evidence type="ECO:0000256" key="5">
    <source>
        <dbReference type="ARBA" id="ARBA00022679"/>
    </source>
</evidence>
<dbReference type="GO" id="GO:0071555">
    <property type="term" value="P:cell wall organization"/>
    <property type="evidence" value="ECO:0007669"/>
    <property type="project" value="UniProtKB-KW"/>
</dbReference>
<keyword evidence="6 12" id="KW-0133">Cell shape</keyword>
<keyword evidence="7 12" id="KW-0573">Peptidoglycan synthesis</keyword>
<feature type="binding site" evidence="12">
    <location>
        <position position="94"/>
    </location>
    <ligand>
        <name>UDP-N-acetyl-alpha-D-glucosamine</name>
        <dbReference type="ChEBI" id="CHEBI:57705"/>
    </ligand>
</feature>
<dbReference type="Proteomes" id="UP000176329">
    <property type="component" value="Unassembled WGS sequence"/>
</dbReference>
<feature type="binding site" evidence="12">
    <location>
        <begin position="22"/>
        <end position="23"/>
    </location>
    <ligand>
        <name>phosphoenolpyruvate</name>
        <dbReference type="ChEBI" id="CHEBI:58702"/>
    </ligand>
</feature>
<organism evidence="14 15">
    <name type="scientific">Candidatus Magasanikbacteria bacterium RIFCSPHIGHO2_01_FULL_50_8</name>
    <dbReference type="NCBI Taxonomy" id="1798674"/>
    <lineage>
        <taxon>Bacteria</taxon>
        <taxon>Candidatus Magasanikiibacteriota</taxon>
    </lineage>
</organism>
<evidence type="ECO:0000313" key="14">
    <source>
        <dbReference type="EMBL" id="OGH62028.1"/>
    </source>
</evidence>
<evidence type="ECO:0000256" key="9">
    <source>
        <dbReference type="ARBA" id="ARBA00023316"/>
    </source>
</evidence>
<keyword evidence="8 12" id="KW-0131">Cell cycle</keyword>
<name>A0A1F6LRP5_9BACT</name>
<comment type="caution">
    <text evidence="12">Lacks conserved residue(s) required for the propagation of feature annotation.</text>
</comment>
<reference evidence="14 15" key="1">
    <citation type="journal article" date="2016" name="Nat. Commun.">
        <title>Thousands of microbial genomes shed light on interconnected biogeochemical processes in an aquifer system.</title>
        <authorList>
            <person name="Anantharaman K."/>
            <person name="Brown C.T."/>
            <person name="Hug L.A."/>
            <person name="Sharon I."/>
            <person name="Castelle C.J."/>
            <person name="Probst A.J."/>
            <person name="Thomas B.C."/>
            <person name="Singh A."/>
            <person name="Wilkins M.J."/>
            <person name="Karaoz U."/>
            <person name="Brodie E.L."/>
            <person name="Williams K.H."/>
            <person name="Hubbard S.S."/>
            <person name="Banfield J.F."/>
        </authorList>
    </citation>
    <scope>NUCLEOTIDE SEQUENCE [LARGE SCALE GENOMIC DNA]</scope>
</reference>
<dbReference type="PANTHER" id="PTHR43783">
    <property type="entry name" value="UDP-N-ACETYLGLUCOSAMINE 1-CARBOXYVINYLTRANSFERASE"/>
    <property type="match status" value="1"/>
</dbReference>
<dbReference type="NCBIfam" id="TIGR01072">
    <property type="entry name" value="murA"/>
    <property type="match status" value="1"/>
</dbReference>
<evidence type="ECO:0000256" key="12">
    <source>
        <dbReference type="HAMAP-Rule" id="MF_00111"/>
    </source>
</evidence>
<comment type="pathway">
    <text evidence="2 12">Cell wall biogenesis; peptidoglycan biosynthesis.</text>
</comment>
<dbReference type="CDD" id="cd01555">
    <property type="entry name" value="UdpNAET"/>
    <property type="match status" value="1"/>
</dbReference>
<protein>
    <recommendedName>
        <fullName evidence="12">UDP-N-acetylglucosamine 1-carboxyvinyltransferase</fullName>
        <ecNumber evidence="12">2.5.1.7</ecNumber>
    </recommendedName>
    <alternativeName>
        <fullName evidence="12">Enoylpyruvate transferase</fullName>
    </alternativeName>
    <alternativeName>
        <fullName evidence="12">UDP-N-acetylglucosamine enolpyruvyl transferase</fullName>
        <shortName evidence="12">EPT</shortName>
    </alternativeName>
</protein>
<feature type="binding site" evidence="12">
    <location>
        <position position="329"/>
    </location>
    <ligand>
        <name>UDP-N-acetyl-alpha-D-glucosamine</name>
        <dbReference type="ChEBI" id="CHEBI:57705"/>
    </ligand>
</feature>
<keyword evidence="5 12" id="KW-0808">Transferase</keyword>
<dbReference type="Pfam" id="PF00275">
    <property type="entry name" value="EPSP_synthase"/>
    <property type="match status" value="1"/>
</dbReference>
<evidence type="ECO:0000256" key="6">
    <source>
        <dbReference type="ARBA" id="ARBA00022960"/>
    </source>
</evidence>
<dbReference type="EMBL" id="MFPV01000024">
    <property type="protein sequence ID" value="OGH62028.1"/>
    <property type="molecule type" value="Genomic_DNA"/>
</dbReference>
<evidence type="ECO:0000259" key="13">
    <source>
        <dbReference type="Pfam" id="PF00275"/>
    </source>
</evidence>
<feature type="modified residue" description="2-(S-cysteinyl)pyruvic acid O-phosphothioketal" evidence="12">
    <location>
        <position position="118"/>
    </location>
</feature>
<feature type="binding site" evidence="12">
    <location>
        <position position="307"/>
    </location>
    <ligand>
        <name>UDP-N-acetyl-alpha-D-glucosamine</name>
        <dbReference type="ChEBI" id="CHEBI:57705"/>
    </ligand>
</feature>
<evidence type="ECO:0000256" key="7">
    <source>
        <dbReference type="ARBA" id="ARBA00022984"/>
    </source>
</evidence>
<evidence type="ECO:0000256" key="8">
    <source>
        <dbReference type="ARBA" id="ARBA00023306"/>
    </source>
</evidence>
<evidence type="ECO:0000256" key="4">
    <source>
        <dbReference type="ARBA" id="ARBA00022618"/>
    </source>
</evidence>
<comment type="similarity">
    <text evidence="10 12">Belongs to the EPSP synthase family. MurA subfamily.</text>
</comment>
<dbReference type="GO" id="GO:0008360">
    <property type="term" value="P:regulation of cell shape"/>
    <property type="evidence" value="ECO:0007669"/>
    <property type="project" value="UniProtKB-KW"/>
</dbReference>
<dbReference type="InterPro" id="IPR005750">
    <property type="entry name" value="UDP_GlcNAc_COvinyl_MurA"/>
</dbReference>
<dbReference type="GO" id="GO:0019277">
    <property type="term" value="P:UDP-N-acetylgalactosamine biosynthetic process"/>
    <property type="evidence" value="ECO:0007669"/>
    <property type="project" value="InterPro"/>
</dbReference>
<proteinExistence type="inferred from homology"/>
<dbReference type="Gene3D" id="3.65.10.10">
    <property type="entry name" value="Enolpyruvate transferase domain"/>
    <property type="match status" value="2"/>
</dbReference>
<accession>A0A1F6LRP5</accession>
<dbReference type="SUPFAM" id="SSF55205">
    <property type="entry name" value="EPT/RTPC-like"/>
    <property type="match status" value="1"/>
</dbReference>
<dbReference type="InterPro" id="IPR050068">
    <property type="entry name" value="MurA_subfamily"/>
</dbReference>
<evidence type="ECO:0000256" key="10">
    <source>
        <dbReference type="ARBA" id="ARBA00038367"/>
    </source>
</evidence>
<dbReference type="InterPro" id="IPR036968">
    <property type="entry name" value="Enolpyruvate_Tfrase_sf"/>
</dbReference>
<feature type="domain" description="Enolpyruvate transferase" evidence="13">
    <location>
        <begin position="7"/>
        <end position="406"/>
    </location>
</feature>
<comment type="catalytic activity">
    <reaction evidence="11 12">
        <text>phosphoenolpyruvate + UDP-N-acetyl-alpha-D-glucosamine = UDP-N-acetyl-3-O-(1-carboxyvinyl)-alpha-D-glucosamine + phosphate</text>
        <dbReference type="Rhea" id="RHEA:18681"/>
        <dbReference type="ChEBI" id="CHEBI:43474"/>
        <dbReference type="ChEBI" id="CHEBI:57705"/>
        <dbReference type="ChEBI" id="CHEBI:58702"/>
        <dbReference type="ChEBI" id="CHEBI:68483"/>
        <dbReference type="EC" id="2.5.1.7"/>
    </reaction>
</comment>
<dbReference type="NCBIfam" id="NF006873">
    <property type="entry name" value="PRK09369.1"/>
    <property type="match status" value="1"/>
</dbReference>
<dbReference type="GO" id="GO:0009252">
    <property type="term" value="P:peptidoglycan biosynthetic process"/>
    <property type="evidence" value="ECO:0007669"/>
    <property type="project" value="UniProtKB-UniRule"/>
</dbReference>
<comment type="caution">
    <text evidence="14">The sequence shown here is derived from an EMBL/GenBank/DDBJ whole genome shotgun (WGS) entry which is preliminary data.</text>
</comment>
<dbReference type="AlphaFoldDB" id="A0A1F6LRP5"/>